<evidence type="ECO:0000259" key="1">
    <source>
        <dbReference type="PROSITE" id="PS51411"/>
    </source>
</evidence>
<dbReference type="Proteomes" id="UP000193560">
    <property type="component" value="Unassembled WGS sequence"/>
</dbReference>
<dbReference type="GO" id="GO:0005737">
    <property type="term" value="C:cytoplasm"/>
    <property type="evidence" value="ECO:0007669"/>
    <property type="project" value="TreeGrafter"/>
</dbReference>
<dbReference type="Pfam" id="PF04468">
    <property type="entry name" value="PSP1"/>
    <property type="match status" value="1"/>
</dbReference>
<dbReference type="InterPro" id="IPR007557">
    <property type="entry name" value="PSP1_C"/>
</dbReference>
<name>A0A1X2IUN9_9FUNG</name>
<dbReference type="AlphaFoldDB" id="A0A1X2IUN9"/>
<evidence type="ECO:0000313" key="2">
    <source>
        <dbReference type="EMBL" id="ORZ21683.1"/>
    </source>
</evidence>
<proteinExistence type="predicted"/>
<comment type="caution">
    <text evidence="2">The sequence shown here is derived from an EMBL/GenBank/DDBJ whole genome shotgun (WGS) entry which is preliminary data.</text>
</comment>
<protein>
    <submittedName>
        <fullName evidence="2">PSP1 C-terminal conserved region-domain-containing protein</fullName>
    </submittedName>
</protein>
<organism evidence="2 3">
    <name type="scientific">Absidia repens</name>
    <dbReference type="NCBI Taxonomy" id="90262"/>
    <lineage>
        <taxon>Eukaryota</taxon>
        <taxon>Fungi</taxon>
        <taxon>Fungi incertae sedis</taxon>
        <taxon>Mucoromycota</taxon>
        <taxon>Mucoromycotina</taxon>
        <taxon>Mucoromycetes</taxon>
        <taxon>Mucorales</taxon>
        <taxon>Cunninghamellaceae</taxon>
        <taxon>Absidia</taxon>
    </lineage>
</organism>
<dbReference type="NCBIfam" id="NF041131">
    <property type="entry name" value="RicT_YaaT_fam"/>
    <property type="match status" value="1"/>
</dbReference>
<evidence type="ECO:0000313" key="3">
    <source>
        <dbReference type="Proteomes" id="UP000193560"/>
    </source>
</evidence>
<dbReference type="PANTHER" id="PTHR43830">
    <property type="entry name" value="PROTEIN PSP1"/>
    <property type="match status" value="1"/>
</dbReference>
<reference evidence="2 3" key="1">
    <citation type="submission" date="2016-07" db="EMBL/GenBank/DDBJ databases">
        <title>Pervasive Adenine N6-methylation of Active Genes in Fungi.</title>
        <authorList>
            <consortium name="DOE Joint Genome Institute"/>
            <person name="Mondo S.J."/>
            <person name="Dannebaum R.O."/>
            <person name="Kuo R.C."/>
            <person name="Labutti K."/>
            <person name="Haridas S."/>
            <person name="Kuo A."/>
            <person name="Salamov A."/>
            <person name="Ahrendt S.R."/>
            <person name="Lipzen A."/>
            <person name="Sullivan W."/>
            <person name="Andreopoulos W.B."/>
            <person name="Clum A."/>
            <person name="Lindquist E."/>
            <person name="Daum C."/>
            <person name="Ramamoorthy G.K."/>
            <person name="Gryganskyi A."/>
            <person name="Culley D."/>
            <person name="Magnuson J.K."/>
            <person name="James T.Y."/>
            <person name="O'Malley M.A."/>
            <person name="Stajich J.E."/>
            <person name="Spatafora J.W."/>
            <person name="Visel A."/>
            <person name="Grigoriev I.V."/>
        </authorList>
    </citation>
    <scope>NUCLEOTIDE SEQUENCE [LARGE SCALE GENOMIC DNA]</scope>
    <source>
        <strain evidence="2 3">NRRL 1336</strain>
    </source>
</reference>
<dbReference type="PROSITE" id="PS51411">
    <property type="entry name" value="PSP1_C"/>
    <property type="match status" value="1"/>
</dbReference>
<feature type="domain" description="PSP1 C-terminal" evidence="1">
    <location>
        <begin position="99"/>
        <end position="184"/>
    </location>
</feature>
<dbReference type="InterPro" id="IPR047767">
    <property type="entry name" value="PSP1-like"/>
</dbReference>
<sequence length="196" mass="22977">MGKGIPLHHFLDSNTMLYRVEFKAHRTDIYYTMQGEHILPHVGDLVIVEADRGHDLGKVIAEAMVKTHDVNVLEMPPPRLPINGIEDDPVTGLQQWYAKRLYRLADMEEKRSLETKKLDEENALMVCQTKIQQKELPMQIVNAEYQWDRRKLTFYFVADQRIDFRELVRELFKNYKTRIWMCALKSNSNGDPSAVE</sequence>
<accession>A0A1X2IUN9</accession>
<dbReference type="OrthoDB" id="243127at2759"/>
<keyword evidence="3" id="KW-1185">Reference proteome</keyword>
<dbReference type="PANTHER" id="PTHR43830:SF3">
    <property type="entry name" value="PROTEIN PSP1"/>
    <property type="match status" value="1"/>
</dbReference>
<dbReference type="EMBL" id="MCGE01000005">
    <property type="protein sequence ID" value="ORZ21683.1"/>
    <property type="molecule type" value="Genomic_DNA"/>
</dbReference>
<gene>
    <name evidence="2" type="ORF">BCR42DRAFT_320762</name>
</gene>